<dbReference type="InterPro" id="IPR000801">
    <property type="entry name" value="Esterase-like"/>
</dbReference>
<protein>
    <submittedName>
        <fullName evidence="2">Esterase family protein</fullName>
    </submittedName>
</protein>
<evidence type="ECO:0000313" key="3">
    <source>
        <dbReference type="Proteomes" id="UP000825381"/>
    </source>
</evidence>
<evidence type="ECO:0000256" key="1">
    <source>
        <dbReference type="SAM" id="SignalP"/>
    </source>
</evidence>
<gene>
    <name evidence="2" type="ORF">K1I41_10835</name>
</gene>
<dbReference type="Pfam" id="PF00756">
    <property type="entry name" value="Esterase"/>
    <property type="match status" value="1"/>
</dbReference>
<dbReference type="PANTHER" id="PTHR48098">
    <property type="entry name" value="ENTEROCHELIN ESTERASE-RELATED"/>
    <property type="match status" value="1"/>
</dbReference>
<organism evidence="2 3">
    <name type="scientific">Flavobacterium litorale</name>
    <dbReference type="NCBI Taxonomy" id="2856519"/>
    <lineage>
        <taxon>Bacteria</taxon>
        <taxon>Pseudomonadati</taxon>
        <taxon>Bacteroidota</taxon>
        <taxon>Flavobacteriia</taxon>
        <taxon>Flavobacteriales</taxon>
        <taxon>Flavobacteriaceae</taxon>
        <taxon>Flavobacterium</taxon>
    </lineage>
</organism>
<dbReference type="InterPro" id="IPR050583">
    <property type="entry name" value="Mycobacterial_A85_antigen"/>
</dbReference>
<name>A0ABX8VAF7_9FLAO</name>
<accession>A0ABX8VAF7</accession>
<feature type="chain" id="PRO_5045266220" evidence="1">
    <location>
        <begin position="21"/>
        <end position="442"/>
    </location>
</feature>
<dbReference type="EMBL" id="CP080429">
    <property type="protein sequence ID" value="QYJ68016.1"/>
    <property type="molecule type" value="Genomic_DNA"/>
</dbReference>
<keyword evidence="1" id="KW-0732">Signal</keyword>
<sequence length="442" mass="51357">MKFTIKVLLILLLKAIFCLGQETESNCIQNNVISLQSDILGQARNVKILLPEGYTQNQKYPVLYITDANYNFEVASFYLSQLAKSNVVPKSILVGVTQQNRYEELDPFWSEKGKQFKDFLFKELVPHISATYSTSGFNAIIGHSDGAEYNHLLMIQKDNPFRGFINMSENLNTDVTQEIANYFKTYNGKKVFCFVASATYDSPDRIAAGKAIQQVYSSNPNNKIAFQNKLYNADHQTIVAKSLLDGITYIFKDYRELTQYNGFKDYAANYKTNINNCYGFMPDANEDDIDYFFGKILDDKDVTMYEYIVAYATENNIFQISSYNRSWHYFYMGEHEKSVAQWNKTIDDMEDTSPKVFYYNFEKAIISYQKLNNPKGAITFLEASKKILPQYTLEFNYFIAKVALEHNIQKTKAKRNIKYCEQNYYDNKYFNKEDLIKLKSEL</sequence>
<dbReference type="InterPro" id="IPR029058">
    <property type="entry name" value="AB_hydrolase_fold"/>
</dbReference>
<dbReference type="PANTHER" id="PTHR48098:SF6">
    <property type="entry name" value="FERRI-BACILLIBACTIN ESTERASE BESA"/>
    <property type="match status" value="1"/>
</dbReference>
<dbReference type="SUPFAM" id="SSF53474">
    <property type="entry name" value="alpha/beta-Hydrolases"/>
    <property type="match status" value="1"/>
</dbReference>
<dbReference type="Proteomes" id="UP000825381">
    <property type="component" value="Chromosome"/>
</dbReference>
<feature type="signal peptide" evidence="1">
    <location>
        <begin position="1"/>
        <end position="20"/>
    </location>
</feature>
<dbReference type="Gene3D" id="3.40.50.1820">
    <property type="entry name" value="alpha/beta hydrolase"/>
    <property type="match status" value="1"/>
</dbReference>
<evidence type="ECO:0000313" key="2">
    <source>
        <dbReference type="EMBL" id="QYJ68016.1"/>
    </source>
</evidence>
<reference evidence="2 3" key="1">
    <citation type="submission" date="2021-07" db="EMBL/GenBank/DDBJ databases">
        <title>Flavobacterium WSW3-B6 sp.nov, isolated from seaweed.</title>
        <authorList>
            <person name="Muhammad N."/>
            <person name="Ho H."/>
            <person name="Lee Y.-J."/>
            <person name="Nguyen T."/>
            <person name="Ho J."/>
            <person name="Kim S.-G."/>
        </authorList>
    </citation>
    <scope>NUCLEOTIDE SEQUENCE [LARGE SCALE GENOMIC DNA]</scope>
    <source>
        <strain evidence="2 3">WSW3-B6</strain>
    </source>
</reference>
<dbReference type="RefSeq" id="WP_220640361.1">
    <property type="nucleotide sequence ID" value="NZ_CP080429.1"/>
</dbReference>
<proteinExistence type="predicted"/>
<keyword evidence="3" id="KW-1185">Reference proteome</keyword>